<dbReference type="Gene3D" id="2.40.30.10">
    <property type="entry name" value="Translation factors"/>
    <property type="match status" value="1"/>
</dbReference>
<dbReference type="Proteomes" id="UP000237819">
    <property type="component" value="Unassembled WGS sequence"/>
</dbReference>
<dbReference type="InterPro" id="IPR036188">
    <property type="entry name" value="FAD/NAD-bd_sf"/>
</dbReference>
<reference evidence="6 7" key="1">
    <citation type="submission" date="2018-02" db="EMBL/GenBank/DDBJ databases">
        <title>Comparative genomes isolates from brazilian mangrove.</title>
        <authorList>
            <person name="Araujo J.E."/>
            <person name="Taketani R.G."/>
            <person name="Silva M.C.P."/>
            <person name="Loureco M.V."/>
            <person name="Andreote F.D."/>
        </authorList>
    </citation>
    <scope>NUCLEOTIDE SEQUENCE [LARGE SCALE GENOMIC DNA]</scope>
    <source>
        <strain evidence="6 7">Nap-Phe MGV</strain>
    </source>
</reference>
<feature type="domain" description="RsdA/BaiN/AoA(So)-like insert" evidence="5">
    <location>
        <begin position="202"/>
        <end position="360"/>
    </location>
</feature>
<evidence type="ECO:0000256" key="3">
    <source>
        <dbReference type="ARBA" id="ARBA00022827"/>
    </source>
</evidence>
<evidence type="ECO:0000256" key="1">
    <source>
        <dbReference type="ARBA" id="ARBA00001974"/>
    </source>
</evidence>
<evidence type="ECO:0000259" key="5">
    <source>
        <dbReference type="Pfam" id="PF22780"/>
    </source>
</evidence>
<dbReference type="RefSeq" id="WP_105333686.1">
    <property type="nucleotide sequence ID" value="NZ_PUHZ01000003.1"/>
</dbReference>
<dbReference type="InterPro" id="IPR057661">
    <property type="entry name" value="RsdA/BaiN/AoA(So)_Rossmann"/>
</dbReference>
<dbReference type="InterPro" id="IPR023166">
    <property type="entry name" value="BaiN-like_dom_sf"/>
</dbReference>
<dbReference type="InterPro" id="IPR055178">
    <property type="entry name" value="RsdA/BaiN/AoA(So)-like_dom"/>
</dbReference>
<comment type="caution">
    <text evidence="6">The sequence shown here is derived from an EMBL/GenBank/DDBJ whole genome shotgun (WGS) entry which is preliminary data.</text>
</comment>
<evidence type="ECO:0000313" key="7">
    <source>
        <dbReference type="Proteomes" id="UP000237819"/>
    </source>
</evidence>
<proteinExistence type="predicted"/>
<dbReference type="EMBL" id="PUHZ01000003">
    <property type="protein sequence ID" value="PQO47814.1"/>
    <property type="molecule type" value="Genomic_DNA"/>
</dbReference>
<gene>
    <name evidence="6" type="ORF">C5Y93_01870</name>
</gene>
<dbReference type="SUPFAM" id="SSF51905">
    <property type="entry name" value="FAD/NAD(P)-binding domain"/>
    <property type="match status" value="1"/>
</dbReference>
<evidence type="ECO:0000259" key="4">
    <source>
        <dbReference type="Pfam" id="PF03486"/>
    </source>
</evidence>
<name>A0A2S8GUT7_9BACT</name>
<comment type="cofactor">
    <cofactor evidence="1">
        <name>FAD</name>
        <dbReference type="ChEBI" id="CHEBI:57692"/>
    </cofactor>
</comment>
<keyword evidence="2" id="KW-0285">Flavoprotein</keyword>
<dbReference type="PRINTS" id="PR00368">
    <property type="entry name" value="FADPNR"/>
</dbReference>
<dbReference type="NCBIfam" id="TIGR00275">
    <property type="entry name" value="aminoacetone oxidase family FAD-binding enzyme"/>
    <property type="match status" value="1"/>
</dbReference>
<dbReference type="AlphaFoldDB" id="A0A2S8GUT7"/>
<dbReference type="PANTHER" id="PTHR42887:SF2">
    <property type="entry name" value="OS12G0638800 PROTEIN"/>
    <property type="match status" value="1"/>
</dbReference>
<dbReference type="Pfam" id="PF03486">
    <property type="entry name" value="HI0933_like"/>
    <property type="match status" value="1"/>
</dbReference>
<evidence type="ECO:0000256" key="2">
    <source>
        <dbReference type="ARBA" id="ARBA00022630"/>
    </source>
</evidence>
<dbReference type="Gene3D" id="1.10.8.260">
    <property type="entry name" value="HI0933 insert domain-like"/>
    <property type="match status" value="1"/>
</dbReference>
<dbReference type="SUPFAM" id="SSF160996">
    <property type="entry name" value="HI0933 insert domain-like"/>
    <property type="match status" value="1"/>
</dbReference>
<keyword evidence="3" id="KW-0274">FAD</keyword>
<dbReference type="Pfam" id="PF22780">
    <property type="entry name" value="HI0933_like_1st"/>
    <property type="match status" value="1"/>
</dbReference>
<feature type="domain" description="RsdA/BaiN/AoA(So)-like Rossmann fold-like" evidence="4">
    <location>
        <begin position="9"/>
        <end position="413"/>
    </location>
</feature>
<dbReference type="PANTHER" id="PTHR42887">
    <property type="entry name" value="OS12G0638800 PROTEIN"/>
    <property type="match status" value="1"/>
</dbReference>
<organism evidence="6 7">
    <name type="scientific">Blastopirellula marina</name>
    <dbReference type="NCBI Taxonomy" id="124"/>
    <lineage>
        <taxon>Bacteria</taxon>
        <taxon>Pseudomonadati</taxon>
        <taxon>Planctomycetota</taxon>
        <taxon>Planctomycetia</taxon>
        <taxon>Pirellulales</taxon>
        <taxon>Pirellulaceae</taxon>
        <taxon>Blastopirellula</taxon>
    </lineage>
</organism>
<accession>A0A2S8GUT7</accession>
<dbReference type="PRINTS" id="PR00411">
    <property type="entry name" value="PNDRDTASEI"/>
</dbReference>
<dbReference type="Gene3D" id="3.50.50.60">
    <property type="entry name" value="FAD/NAD(P)-binding domain"/>
    <property type="match status" value="1"/>
</dbReference>
<sequence>MNDASDRIDLAIVGGGAAGLMAAIFAGRTDPGRRIVLLDGAKRLGAKILIAGGGRCNVTNEQVTPQDFCGGSPNAIRKVLGRFTQPQTIDFFAELGVPLKREPTGKLFPTTDKARTVLEALVGEVRRLGIDVRSEHRVENIKASSESLESPRFEITGPWGQLVSSKVILATGGKSVPKTGSDGHGLELVKRLGHELTPRIFPALVPLQLSPHDSLTELAGIALPTKLQLTETSGKRIIAVPGDLLLTHKGLSGPAVLDMSRHWLAASHEREVRLSANWLFDTSPETLNEQLLALGKRPIRAMLRERLPDRLVDHLLSFARISSERTGVDLTKVERKSLVAAVCDYPLDIAGTQGFKVAEVTAGGVPLSQIDLKTMQSRVVPGLHLCGEICDVDGRIGGFNFQWAWSSGYVAGTSV</sequence>
<evidence type="ECO:0000313" key="6">
    <source>
        <dbReference type="EMBL" id="PQO47814.1"/>
    </source>
</evidence>
<dbReference type="OrthoDB" id="9773233at2"/>
<dbReference type="InterPro" id="IPR004792">
    <property type="entry name" value="BaiN-like"/>
</dbReference>
<protein>
    <submittedName>
        <fullName evidence="6">Aminoacetone oxidase family FAD-binding enzyme</fullName>
    </submittedName>
</protein>